<dbReference type="CDD" id="cd17510">
    <property type="entry name" value="T3SC_YbjN-like_2"/>
    <property type="match status" value="1"/>
</dbReference>
<dbReference type="AlphaFoldDB" id="A0A166AAJ8"/>
<comment type="caution">
    <text evidence="1">The sequence shown here is derived from an EMBL/GenBank/DDBJ whole genome shotgun (WGS) entry which is preliminary data.</text>
</comment>
<dbReference type="Pfam" id="PF10061">
    <property type="entry name" value="DUF2299"/>
    <property type="match status" value="1"/>
</dbReference>
<dbReference type="EMBL" id="LWMV01000180">
    <property type="protein sequence ID" value="KZX11788.1"/>
    <property type="molecule type" value="Genomic_DNA"/>
</dbReference>
<dbReference type="OrthoDB" id="49672at2157"/>
<evidence type="ECO:0008006" key="3">
    <source>
        <dbReference type="Google" id="ProtNLM"/>
    </source>
</evidence>
<evidence type="ECO:0000313" key="1">
    <source>
        <dbReference type="EMBL" id="KZX11788.1"/>
    </source>
</evidence>
<dbReference type="InterPro" id="IPR018747">
    <property type="entry name" value="DUF2299"/>
</dbReference>
<dbReference type="PATRIC" id="fig|49547.3.peg.1381"/>
<dbReference type="Gene3D" id="3.30.1460.10">
    <property type="match status" value="1"/>
</dbReference>
<protein>
    <recommendedName>
        <fullName evidence="3">DUF2299 domain-containing protein</fullName>
    </recommendedName>
</protein>
<evidence type="ECO:0000313" key="2">
    <source>
        <dbReference type="Proteomes" id="UP000077245"/>
    </source>
</evidence>
<name>A0A166AAJ8_9EURY</name>
<organism evidence="1 2">
    <name type="scientific">Methanobrevibacter curvatus</name>
    <dbReference type="NCBI Taxonomy" id="49547"/>
    <lineage>
        <taxon>Archaea</taxon>
        <taxon>Methanobacteriati</taxon>
        <taxon>Methanobacteriota</taxon>
        <taxon>Methanomada group</taxon>
        <taxon>Methanobacteria</taxon>
        <taxon>Methanobacteriales</taxon>
        <taxon>Methanobacteriaceae</taxon>
        <taxon>Methanobrevibacter</taxon>
    </lineage>
</organism>
<accession>A0A166AAJ8</accession>
<sequence>MINEKQIQDWLVEEGIYKEKIHDEHANFHFIVNYPEDNVIDLVQVKSKEDSIILGCGTMVSPEHQELIKNSPKSKQDKLIWEFKSTINKFLVDFQLEHPNNIMQLFVITDQIFFDGLNKNALIFNIKKIFKVKIQCMLLLEKYFGIVDENPNNKIEENTMFG</sequence>
<proteinExistence type="predicted"/>
<dbReference type="RefSeq" id="WP_067091745.1">
    <property type="nucleotide sequence ID" value="NZ_LWMV01000180.1"/>
</dbReference>
<gene>
    <name evidence="1" type="ORF">MBCUR_12870</name>
</gene>
<reference evidence="1 2" key="1">
    <citation type="submission" date="2016-04" db="EMBL/GenBank/DDBJ databases">
        <title>Genome sequence of Methanobrevibacter curvatus DSM 11111.</title>
        <authorList>
            <person name="Poehlein A."/>
            <person name="Seedorf H."/>
            <person name="Daniel R."/>
        </authorList>
    </citation>
    <scope>NUCLEOTIDE SEQUENCE [LARGE SCALE GENOMIC DNA]</scope>
    <source>
        <strain evidence="1 2">DSM 11111</strain>
    </source>
</reference>
<keyword evidence="2" id="KW-1185">Reference proteome</keyword>
<dbReference type="Proteomes" id="UP000077245">
    <property type="component" value="Unassembled WGS sequence"/>
</dbReference>